<dbReference type="EMBL" id="FPKX01000052">
    <property type="protein sequence ID" value="SFZ98503.1"/>
    <property type="molecule type" value="Genomic_DNA"/>
</dbReference>
<dbReference type="InterPro" id="IPR009051">
    <property type="entry name" value="Helical_ferredxn"/>
</dbReference>
<evidence type="ECO:0000256" key="2">
    <source>
        <dbReference type="ARBA" id="ARBA00022723"/>
    </source>
</evidence>
<evidence type="ECO:0000256" key="1">
    <source>
        <dbReference type="ARBA" id="ARBA00022485"/>
    </source>
</evidence>
<dbReference type="InterPro" id="IPR004017">
    <property type="entry name" value="Cys_rich_dom"/>
</dbReference>
<dbReference type="AlphaFoldDB" id="A0A1W1EER4"/>
<keyword evidence="2" id="KW-0479">Metal-binding</keyword>
<keyword evidence="1" id="KW-0004">4Fe-4S</keyword>
<protein>
    <submittedName>
        <fullName evidence="7">Putative oxidoreductase ferredoxin-type protein, clusters with CPO</fullName>
    </submittedName>
</protein>
<keyword evidence="5" id="KW-0411">Iron-sulfur</keyword>
<dbReference type="Gene3D" id="1.10.1060.10">
    <property type="entry name" value="Alpha-helical ferredoxin"/>
    <property type="match status" value="1"/>
</dbReference>
<organism evidence="7">
    <name type="scientific">hydrothermal vent metagenome</name>
    <dbReference type="NCBI Taxonomy" id="652676"/>
    <lineage>
        <taxon>unclassified sequences</taxon>
        <taxon>metagenomes</taxon>
        <taxon>ecological metagenomes</taxon>
    </lineage>
</organism>
<evidence type="ECO:0000259" key="6">
    <source>
        <dbReference type="PROSITE" id="PS51379"/>
    </source>
</evidence>
<dbReference type="Pfam" id="PF02754">
    <property type="entry name" value="CCG"/>
    <property type="match status" value="2"/>
</dbReference>
<dbReference type="InterPro" id="IPR017896">
    <property type="entry name" value="4Fe4S_Fe-S-bd"/>
</dbReference>
<dbReference type="Pfam" id="PF13183">
    <property type="entry name" value="Fer4_8"/>
    <property type="match status" value="1"/>
</dbReference>
<sequence length="435" mass="49124">MSVKKPEEIFNFAETSDSCIKCGKCIPVCTIHQINPDETTSPRGFIDLLGAYQRGHLELDKNAKNIFESCFLCTNCVDVCPNSLATDMVIEEVRADIADKFGIAWFKKGFFFLLRNRKIMDFVMKFGFMFKTCALAHDEKGRGMKARFSIPMMKKGRLLPSMMKTSFLNSYPENIPAPDQNKKNPRVAIFIGCLGNYNYEGIGKSLVEILAELNIDVFIPKDQLCCGAPAYFTGDSSSVEYMTKKNIEYFETFMDECDAMLIPEATCSAMVKHDWGVFFKNHDMPEWEERAKKVALKIHMATAWLHDNTDLVSVLEKKGKRFDTLVTYHDPCHAKKVQGIHKEPRNLLAPNYPMVEMSDPDRCCGFGGVTLQSEKFHFAQLAGKPKAAMIKETDAHFVSAECSACRMQLSEAMSDSGVETIFKNPLELIVEALRD</sequence>
<name>A0A1W1EER4_9ZZZZ</name>
<evidence type="ECO:0000256" key="3">
    <source>
        <dbReference type="ARBA" id="ARBA00022737"/>
    </source>
</evidence>
<dbReference type="PANTHER" id="PTHR32479">
    <property type="entry name" value="GLYCOLATE OXIDASE IRON-SULFUR SUBUNIT"/>
    <property type="match status" value="1"/>
</dbReference>
<dbReference type="PROSITE" id="PS00198">
    <property type="entry name" value="4FE4S_FER_1"/>
    <property type="match status" value="1"/>
</dbReference>
<reference evidence="7" key="1">
    <citation type="submission" date="2016-10" db="EMBL/GenBank/DDBJ databases">
        <authorList>
            <person name="de Groot N.N."/>
        </authorList>
    </citation>
    <scope>NUCLEOTIDE SEQUENCE</scope>
</reference>
<dbReference type="PANTHER" id="PTHR32479:SF20">
    <property type="entry name" value="GLYCOLATE OXIDASE IRON-SULFUR SUBUNIT"/>
    <property type="match status" value="1"/>
</dbReference>
<dbReference type="InterPro" id="IPR017900">
    <property type="entry name" value="4Fe4S_Fe_S_CS"/>
</dbReference>
<dbReference type="PROSITE" id="PS51379">
    <property type="entry name" value="4FE4S_FER_2"/>
    <property type="match status" value="1"/>
</dbReference>
<proteinExistence type="predicted"/>
<dbReference type="GO" id="GO:0046872">
    <property type="term" value="F:metal ion binding"/>
    <property type="evidence" value="ECO:0007669"/>
    <property type="project" value="UniProtKB-KW"/>
</dbReference>
<dbReference type="SUPFAM" id="SSF46548">
    <property type="entry name" value="alpha-helical ferredoxin"/>
    <property type="match status" value="1"/>
</dbReference>
<dbReference type="GO" id="GO:0016491">
    <property type="term" value="F:oxidoreductase activity"/>
    <property type="evidence" value="ECO:0007669"/>
    <property type="project" value="UniProtKB-ARBA"/>
</dbReference>
<accession>A0A1W1EER4</accession>
<dbReference type="InterPro" id="IPR012257">
    <property type="entry name" value="Glc_ox_4Fe-4S"/>
</dbReference>
<dbReference type="PIRSF" id="PIRSF000139">
    <property type="entry name" value="Glc_ox_4Fe-4S"/>
    <property type="match status" value="1"/>
</dbReference>
<evidence type="ECO:0000256" key="4">
    <source>
        <dbReference type="ARBA" id="ARBA00023004"/>
    </source>
</evidence>
<gene>
    <name evidence="7" type="ORF">MNB_SV-5-229</name>
</gene>
<feature type="domain" description="4Fe-4S ferredoxin-type" evidence="6">
    <location>
        <begin position="10"/>
        <end position="39"/>
    </location>
</feature>
<keyword evidence="4" id="KW-0408">Iron</keyword>
<dbReference type="GO" id="GO:0051539">
    <property type="term" value="F:4 iron, 4 sulfur cluster binding"/>
    <property type="evidence" value="ECO:0007669"/>
    <property type="project" value="UniProtKB-KW"/>
</dbReference>
<keyword evidence="3" id="KW-0677">Repeat</keyword>
<evidence type="ECO:0000256" key="5">
    <source>
        <dbReference type="ARBA" id="ARBA00023014"/>
    </source>
</evidence>
<evidence type="ECO:0000313" key="7">
    <source>
        <dbReference type="EMBL" id="SFZ98503.1"/>
    </source>
</evidence>